<gene>
    <name evidence="1" type="ORF">ACFO5W_06405</name>
</gene>
<dbReference type="Proteomes" id="UP001595961">
    <property type="component" value="Unassembled WGS sequence"/>
</dbReference>
<evidence type="ECO:0000313" key="1">
    <source>
        <dbReference type="EMBL" id="MFC4526266.1"/>
    </source>
</evidence>
<proteinExistence type="predicted"/>
<comment type="caution">
    <text evidence="1">The sequence shown here is derived from an EMBL/GenBank/DDBJ whole genome shotgun (WGS) entry which is preliminary data.</text>
</comment>
<evidence type="ECO:0000313" key="2">
    <source>
        <dbReference type="Proteomes" id="UP001595961"/>
    </source>
</evidence>
<keyword evidence="2" id="KW-1185">Reference proteome</keyword>
<protein>
    <recommendedName>
        <fullName evidence="3">XRE family transcriptional regulator</fullName>
    </recommendedName>
</protein>
<sequence length="125" mass="13789">MHSPGKEPVSGRLSNKVIAAEVRRKREVIWAYMAEQVLNQNSLSKLTGFSRASISRALHDDPPTHTPCLRKLYAFVTTSRNGDLEAALPVIEAFSQDMSRFDGATAAQILRAVADLLDRRNAAKP</sequence>
<dbReference type="InterPro" id="IPR010982">
    <property type="entry name" value="Lambda_DNA-bd_dom_sf"/>
</dbReference>
<dbReference type="EMBL" id="JBHSGA010000011">
    <property type="protein sequence ID" value="MFC4526266.1"/>
    <property type="molecule type" value="Genomic_DNA"/>
</dbReference>
<evidence type="ECO:0008006" key="3">
    <source>
        <dbReference type="Google" id="ProtNLM"/>
    </source>
</evidence>
<dbReference type="SUPFAM" id="SSF47413">
    <property type="entry name" value="lambda repressor-like DNA-binding domains"/>
    <property type="match status" value="1"/>
</dbReference>
<reference evidence="2" key="1">
    <citation type="journal article" date="2019" name="Int. J. Syst. Evol. Microbiol.">
        <title>The Global Catalogue of Microorganisms (GCM) 10K type strain sequencing project: providing services to taxonomists for standard genome sequencing and annotation.</title>
        <authorList>
            <consortium name="The Broad Institute Genomics Platform"/>
            <consortium name="The Broad Institute Genome Sequencing Center for Infectious Disease"/>
            <person name="Wu L."/>
            <person name="Ma J."/>
        </authorList>
    </citation>
    <scope>NUCLEOTIDE SEQUENCE [LARGE SCALE GENOMIC DNA]</scope>
    <source>
        <strain evidence="2">CCM 4481</strain>
    </source>
</reference>
<accession>A0ABV9C031</accession>
<organism evidence="1 2">
    <name type="scientific">Dyella halodurans</name>
    <dbReference type="NCBI Taxonomy" id="1920171"/>
    <lineage>
        <taxon>Bacteria</taxon>
        <taxon>Pseudomonadati</taxon>
        <taxon>Pseudomonadota</taxon>
        <taxon>Gammaproteobacteria</taxon>
        <taxon>Lysobacterales</taxon>
        <taxon>Rhodanobacteraceae</taxon>
        <taxon>Dyella</taxon>
    </lineage>
</organism>
<name>A0ABV9C031_9GAMM</name>
<dbReference type="RefSeq" id="WP_266150910.1">
    <property type="nucleotide sequence ID" value="NZ_CP064028.1"/>
</dbReference>